<name>A0ACD4DLN3_9NOCA</name>
<evidence type="ECO:0000313" key="2">
    <source>
        <dbReference type="Proteomes" id="UP001156484"/>
    </source>
</evidence>
<dbReference type="EMBL" id="CP107551">
    <property type="protein sequence ID" value="UYP20963.1"/>
    <property type="molecule type" value="Genomic_DNA"/>
</dbReference>
<proteinExistence type="predicted"/>
<reference evidence="1" key="1">
    <citation type="submission" date="2022-10" db="EMBL/GenBank/DDBJ databases">
        <title>Rhodococcus ferula Z13 complete genome.</title>
        <authorList>
            <person name="Long X."/>
            <person name="Zang M."/>
        </authorList>
    </citation>
    <scope>NUCLEOTIDE SEQUENCE</scope>
    <source>
        <strain evidence="1">Z13</strain>
    </source>
</reference>
<dbReference type="Proteomes" id="UP001156484">
    <property type="component" value="Chromosome"/>
</dbReference>
<organism evidence="1 2">
    <name type="scientific">Rhodococcus sacchari</name>
    <dbReference type="NCBI Taxonomy" id="2962047"/>
    <lineage>
        <taxon>Bacteria</taxon>
        <taxon>Bacillati</taxon>
        <taxon>Actinomycetota</taxon>
        <taxon>Actinomycetes</taxon>
        <taxon>Mycobacteriales</taxon>
        <taxon>Nocardiaceae</taxon>
        <taxon>Rhodococcus</taxon>
    </lineage>
</organism>
<evidence type="ECO:0000313" key="1">
    <source>
        <dbReference type="EMBL" id="UYP20963.1"/>
    </source>
</evidence>
<keyword evidence="1" id="KW-0255">Endonuclease</keyword>
<gene>
    <name evidence="1" type="ORF">OED52_07630</name>
</gene>
<sequence>MGKSVKYTKEMLEEAVANSVSVAGVLRYLGAKKVGGTHTHISRRIKHFGIDTSHFRGQEDQRGRPARPRLHWSDVLTLTAGSPRKEGRILRRALVEYGRPLECERCGTGPQWRGSALTLHVDHIDGNPNDSRPENLRFLCPNCHTQTPTWAGRNVRHRIARE</sequence>
<keyword evidence="2" id="KW-1185">Reference proteome</keyword>
<keyword evidence="1" id="KW-0540">Nuclease</keyword>
<keyword evidence="1" id="KW-0378">Hydrolase</keyword>
<accession>A0ACD4DLN3</accession>
<protein>
    <submittedName>
        <fullName evidence="1">HNH endonuclease</fullName>
    </submittedName>
</protein>